<dbReference type="Gene3D" id="1.10.10.60">
    <property type="entry name" value="Homeodomain-like"/>
    <property type="match status" value="2"/>
</dbReference>
<organism evidence="2 3">
    <name type="scientific">Miscanthus lutarioriparius</name>
    <dbReference type="NCBI Taxonomy" id="422564"/>
    <lineage>
        <taxon>Eukaryota</taxon>
        <taxon>Viridiplantae</taxon>
        <taxon>Streptophyta</taxon>
        <taxon>Embryophyta</taxon>
        <taxon>Tracheophyta</taxon>
        <taxon>Spermatophyta</taxon>
        <taxon>Magnoliopsida</taxon>
        <taxon>Liliopsida</taxon>
        <taxon>Poales</taxon>
        <taxon>Poaceae</taxon>
        <taxon>PACMAD clade</taxon>
        <taxon>Panicoideae</taxon>
        <taxon>Andropogonodae</taxon>
        <taxon>Andropogoneae</taxon>
        <taxon>Saccharinae</taxon>
        <taxon>Miscanthus</taxon>
    </lineage>
</organism>
<comment type="caution">
    <text evidence="2">The sequence shown here is derived from an EMBL/GenBank/DDBJ whole genome shotgun (WGS) entry which is preliminary data.</text>
</comment>
<dbReference type="GO" id="GO:0000976">
    <property type="term" value="F:transcription cis-regulatory region binding"/>
    <property type="evidence" value="ECO:0007669"/>
    <property type="project" value="TreeGrafter"/>
</dbReference>
<evidence type="ECO:0000313" key="3">
    <source>
        <dbReference type="Proteomes" id="UP000604825"/>
    </source>
</evidence>
<dbReference type="OrthoDB" id="1910053at2759"/>
<reference evidence="2" key="1">
    <citation type="submission" date="2020-10" db="EMBL/GenBank/DDBJ databases">
        <authorList>
            <person name="Han B."/>
            <person name="Lu T."/>
            <person name="Zhao Q."/>
            <person name="Huang X."/>
            <person name="Zhao Y."/>
        </authorList>
    </citation>
    <scope>NUCLEOTIDE SEQUENCE</scope>
</reference>
<dbReference type="GO" id="GO:0050793">
    <property type="term" value="P:regulation of developmental process"/>
    <property type="evidence" value="ECO:0007669"/>
    <property type="project" value="TreeGrafter"/>
</dbReference>
<dbReference type="GO" id="GO:0003700">
    <property type="term" value="F:DNA-binding transcription factor activity"/>
    <property type="evidence" value="ECO:0007669"/>
    <property type="project" value="TreeGrafter"/>
</dbReference>
<keyword evidence="3" id="KW-1185">Reference proteome</keyword>
<dbReference type="AlphaFoldDB" id="A0A811MCT3"/>
<dbReference type="SUPFAM" id="SSF46689">
    <property type="entry name" value="Homeodomain-like"/>
    <property type="match status" value="1"/>
</dbReference>
<sequence>MTVGLTSAPSALCKKRSLTKHTAEQKERMLEFVERLGWRIHKAACPQRVFKNRIYNNRHLASAPSALCKKRSWTKLTAEQKERMLDFAQRFGWRIHKAGAEDVDAFCAQIGVPQRVFKNWLSNNRHLAKIPPSALPSHHQDRPAATARGPMTEEDKSPEAQVAVSADGGEEDENEVSEVVVIPPSALPSHHQDHPAVTAQGSMTEEDKSPEDEVAVSADGGKEDENEVSEVVVIQRGMGHRARKPNKRYGWPEWITI</sequence>
<evidence type="ECO:0000313" key="2">
    <source>
        <dbReference type="EMBL" id="CAD6205177.1"/>
    </source>
</evidence>
<dbReference type="PANTHER" id="PTHR31948:SF140">
    <property type="entry name" value="ZINC-FINGER HOMEODOMAIN PROTEIN 2"/>
    <property type="match status" value="1"/>
</dbReference>
<gene>
    <name evidence="2" type="ORF">NCGR_LOCUS3010</name>
</gene>
<evidence type="ECO:0000256" key="1">
    <source>
        <dbReference type="SAM" id="MobiDB-lite"/>
    </source>
</evidence>
<dbReference type="GO" id="GO:0005634">
    <property type="term" value="C:nucleus"/>
    <property type="evidence" value="ECO:0007669"/>
    <property type="project" value="TreeGrafter"/>
</dbReference>
<feature type="region of interest" description="Disordered" evidence="1">
    <location>
        <begin position="130"/>
        <end position="228"/>
    </location>
</feature>
<dbReference type="InterPro" id="IPR006455">
    <property type="entry name" value="Homeodomain_ZF_HD"/>
</dbReference>
<dbReference type="NCBIfam" id="TIGR01565">
    <property type="entry name" value="homeo_ZF_HD"/>
    <property type="match status" value="1"/>
</dbReference>
<dbReference type="Proteomes" id="UP000604825">
    <property type="component" value="Unassembled WGS sequence"/>
</dbReference>
<dbReference type="InterPro" id="IPR009057">
    <property type="entry name" value="Homeodomain-like_sf"/>
</dbReference>
<name>A0A811MCT3_9POAL</name>
<dbReference type="EMBL" id="CAJGYO010000001">
    <property type="protein sequence ID" value="CAD6205177.1"/>
    <property type="molecule type" value="Genomic_DNA"/>
</dbReference>
<proteinExistence type="predicted"/>
<protein>
    <submittedName>
        <fullName evidence="2">Uncharacterized protein</fullName>
    </submittedName>
</protein>
<dbReference type="PANTHER" id="PTHR31948">
    <property type="entry name" value="ZINC-FINGER HOMEODOMAIN PROTEIN 2"/>
    <property type="match status" value="1"/>
</dbReference>
<accession>A0A811MCT3</accession>